<dbReference type="GO" id="GO:0004493">
    <property type="term" value="F:methylmalonyl-CoA epimerase activity"/>
    <property type="evidence" value="ECO:0007669"/>
    <property type="project" value="TreeGrafter"/>
</dbReference>
<dbReference type="PROSITE" id="PS51819">
    <property type="entry name" value="VOC"/>
    <property type="match status" value="1"/>
</dbReference>
<dbReference type="GO" id="GO:0046872">
    <property type="term" value="F:metal ion binding"/>
    <property type="evidence" value="ECO:0007669"/>
    <property type="project" value="UniProtKB-KW"/>
</dbReference>
<evidence type="ECO:0000256" key="1">
    <source>
        <dbReference type="ARBA" id="ARBA00022723"/>
    </source>
</evidence>
<keyword evidence="1" id="KW-0479">Metal-binding</keyword>
<evidence type="ECO:0000313" key="4">
    <source>
        <dbReference type="Proteomes" id="UP000229600"/>
    </source>
</evidence>
<reference evidence="3 4" key="1">
    <citation type="submission" date="2017-09" db="EMBL/GenBank/DDBJ databases">
        <title>Depth-based differentiation of microbial function through sediment-hosted aquifers and enrichment of novel symbionts in the deep terrestrial subsurface.</title>
        <authorList>
            <person name="Probst A.J."/>
            <person name="Ladd B."/>
            <person name="Jarett J.K."/>
            <person name="Geller-Mcgrath D.E."/>
            <person name="Sieber C.M."/>
            <person name="Emerson J.B."/>
            <person name="Anantharaman K."/>
            <person name="Thomas B.C."/>
            <person name="Malmstrom R."/>
            <person name="Stieglmeier M."/>
            <person name="Klingl A."/>
            <person name="Woyke T."/>
            <person name="Ryan C.M."/>
            <person name="Banfield J.F."/>
        </authorList>
    </citation>
    <scope>NUCLEOTIDE SEQUENCE [LARGE SCALE GENOMIC DNA]</scope>
    <source>
        <strain evidence="3">CG11_big_fil_rev_8_21_14_0_20_39_34</strain>
    </source>
</reference>
<name>A0A2H0N510_9BACT</name>
<dbReference type="Proteomes" id="UP000229600">
    <property type="component" value="Unassembled WGS sequence"/>
</dbReference>
<dbReference type="PANTHER" id="PTHR43048">
    <property type="entry name" value="METHYLMALONYL-COA EPIMERASE"/>
    <property type="match status" value="1"/>
</dbReference>
<dbReference type="Pfam" id="PF00903">
    <property type="entry name" value="Glyoxalase"/>
    <property type="match status" value="1"/>
</dbReference>
<dbReference type="InterPro" id="IPR037523">
    <property type="entry name" value="VOC_core"/>
</dbReference>
<evidence type="ECO:0000259" key="2">
    <source>
        <dbReference type="PROSITE" id="PS51819"/>
    </source>
</evidence>
<proteinExistence type="predicted"/>
<feature type="domain" description="VOC" evidence="2">
    <location>
        <begin position="2"/>
        <end position="126"/>
    </location>
</feature>
<accession>A0A2H0N510</accession>
<dbReference type="InterPro" id="IPR029068">
    <property type="entry name" value="Glyas_Bleomycin-R_OHBP_Dase"/>
</dbReference>
<comment type="caution">
    <text evidence="3">The sequence shown here is derived from an EMBL/GenBank/DDBJ whole genome shotgun (WGS) entry which is preliminary data.</text>
</comment>
<dbReference type="InterPro" id="IPR004360">
    <property type="entry name" value="Glyas_Fos-R_dOase_dom"/>
</dbReference>
<dbReference type="GO" id="GO:0046491">
    <property type="term" value="P:L-methylmalonyl-CoA metabolic process"/>
    <property type="evidence" value="ECO:0007669"/>
    <property type="project" value="TreeGrafter"/>
</dbReference>
<dbReference type="Gene3D" id="3.10.180.10">
    <property type="entry name" value="2,3-Dihydroxybiphenyl 1,2-Dioxygenase, domain 1"/>
    <property type="match status" value="1"/>
</dbReference>
<organism evidence="3 4">
    <name type="scientific">Candidatus Magasanikbacteria bacterium CG11_big_fil_rev_8_21_14_0_20_39_34</name>
    <dbReference type="NCBI Taxonomy" id="1974653"/>
    <lineage>
        <taxon>Bacteria</taxon>
        <taxon>Candidatus Magasanikiibacteriota</taxon>
    </lineage>
</organism>
<protein>
    <recommendedName>
        <fullName evidence="2">VOC domain-containing protein</fullName>
    </recommendedName>
</protein>
<dbReference type="SUPFAM" id="SSF54593">
    <property type="entry name" value="Glyoxalase/Bleomycin resistance protein/Dihydroxybiphenyl dioxygenase"/>
    <property type="match status" value="1"/>
</dbReference>
<dbReference type="EMBL" id="PCWN01000007">
    <property type="protein sequence ID" value="PIR03968.1"/>
    <property type="molecule type" value="Genomic_DNA"/>
</dbReference>
<dbReference type="InterPro" id="IPR051785">
    <property type="entry name" value="MMCE/EMCE_epimerase"/>
</dbReference>
<dbReference type="AlphaFoldDB" id="A0A2H0N510"/>
<gene>
    <name evidence="3" type="ORF">COV59_02175</name>
</gene>
<dbReference type="PANTHER" id="PTHR43048:SF3">
    <property type="entry name" value="METHYLMALONYL-COA EPIMERASE, MITOCHONDRIAL"/>
    <property type="match status" value="1"/>
</dbReference>
<sequence length="126" mass="14399">MKIHHVAVTVNDLKESVDFYTQILGFEIARQFAREDMGAYAAFVKLEDFKIELWQFQDTKEDANSLGDIKVIGIRHIAFEVENLEETIQELSKKGLKFTKPKLGASGHHYSFSSDPNGVALEFYEK</sequence>
<evidence type="ECO:0000313" key="3">
    <source>
        <dbReference type="EMBL" id="PIR03968.1"/>
    </source>
</evidence>